<keyword evidence="5" id="KW-1003">Cell membrane</keyword>
<keyword evidence="8 10" id="KW-1133">Transmembrane helix</keyword>
<evidence type="ECO:0000256" key="7">
    <source>
        <dbReference type="ARBA" id="ARBA00022970"/>
    </source>
</evidence>
<comment type="similarity">
    <text evidence="3">Belongs to the binding-protein-dependent transport system permease family. HisMQ subfamily.</text>
</comment>
<proteinExistence type="inferred from homology"/>
<comment type="caution">
    <text evidence="12">The sequence shown here is derived from an EMBL/GenBank/DDBJ whole genome shotgun (WGS) entry which is preliminary data.</text>
</comment>
<evidence type="ECO:0000256" key="4">
    <source>
        <dbReference type="ARBA" id="ARBA00022448"/>
    </source>
</evidence>
<feature type="domain" description="ABC transmembrane type-1" evidence="11">
    <location>
        <begin position="75"/>
        <end position="262"/>
    </location>
</feature>
<keyword evidence="4 10" id="KW-0813">Transport</keyword>
<organism evidence="12 13">
    <name type="scientific">Desulfotalea psychrophila</name>
    <dbReference type="NCBI Taxonomy" id="84980"/>
    <lineage>
        <taxon>Bacteria</taxon>
        <taxon>Pseudomonadati</taxon>
        <taxon>Thermodesulfobacteriota</taxon>
        <taxon>Desulfobulbia</taxon>
        <taxon>Desulfobulbales</taxon>
        <taxon>Desulfocapsaceae</taxon>
        <taxon>Desulfotalea</taxon>
    </lineage>
</organism>
<reference evidence="12 13" key="1">
    <citation type="submission" date="2021-02" db="EMBL/GenBank/DDBJ databases">
        <title>Activity-based single-cell genomes from oceanic crustal fluid captures similar information to metagenomic and metatranscriptomic surveys with orders of magnitude less sampling.</title>
        <authorList>
            <person name="D'Angelo T.S."/>
            <person name="Orcutt B.N."/>
        </authorList>
    </citation>
    <scope>NUCLEOTIDE SEQUENCE [LARGE SCALE GENOMIC DNA]</scope>
    <source>
        <strain evidence="12">AH-315-G02</strain>
    </source>
</reference>
<protein>
    <submittedName>
        <fullName evidence="12">Amino acid ABC transporter permease</fullName>
    </submittedName>
</protein>
<dbReference type="Proteomes" id="UP000717534">
    <property type="component" value="Unassembled WGS sequence"/>
</dbReference>
<evidence type="ECO:0000256" key="9">
    <source>
        <dbReference type="ARBA" id="ARBA00023136"/>
    </source>
</evidence>
<evidence type="ECO:0000313" key="12">
    <source>
        <dbReference type="EMBL" id="MBN4068696.1"/>
    </source>
</evidence>
<dbReference type="InterPro" id="IPR000515">
    <property type="entry name" value="MetI-like"/>
</dbReference>
<keyword evidence="7" id="KW-0029">Amino-acid transport</keyword>
<keyword evidence="9 10" id="KW-0472">Membrane</keyword>
<dbReference type="EMBL" id="JAFITO010000040">
    <property type="protein sequence ID" value="MBN4068696.1"/>
    <property type="molecule type" value="Genomic_DNA"/>
</dbReference>
<comment type="subcellular location">
    <subcellularLocation>
        <location evidence="2">Cell inner membrane</location>
        <topology evidence="2">Multi-pass membrane protein</topology>
    </subcellularLocation>
    <subcellularLocation>
        <location evidence="10">Cell membrane</location>
        <topology evidence="10">Multi-pass membrane protein</topology>
    </subcellularLocation>
</comment>
<dbReference type="SUPFAM" id="SSF161098">
    <property type="entry name" value="MetI-like"/>
    <property type="match status" value="1"/>
</dbReference>
<feature type="transmembrane region" description="Helical" evidence="10">
    <location>
        <begin position="243"/>
        <end position="265"/>
    </location>
</feature>
<evidence type="ECO:0000259" key="11">
    <source>
        <dbReference type="PROSITE" id="PS50928"/>
    </source>
</evidence>
<evidence type="ECO:0000256" key="6">
    <source>
        <dbReference type="ARBA" id="ARBA00022692"/>
    </source>
</evidence>
<gene>
    <name evidence="12" type="ORF">JYU06_04155</name>
</gene>
<evidence type="ECO:0000313" key="13">
    <source>
        <dbReference type="Proteomes" id="UP000717534"/>
    </source>
</evidence>
<dbReference type="InterPro" id="IPR043429">
    <property type="entry name" value="ArtM/GltK/GlnP/TcyL/YhdX-like"/>
</dbReference>
<evidence type="ECO:0000256" key="5">
    <source>
        <dbReference type="ARBA" id="ARBA00022475"/>
    </source>
</evidence>
<feature type="transmembrane region" description="Helical" evidence="10">
    <location>
        <begin position="81"/>
        <end position="101"/>
    </location>
</feature>
<dbReference type="PANTHER" id="PTHR30614">
    <property type="entry name" value="MEMBRANE COMPONENT OF AMINO ACID ABC TRANSPORTER"/>
    <property type="match status" value="1"/>
</dbReference>
<comment type="function">
    <text evidence="1">Part of the binding-protein-dependent transport system for glutamine; probably responsible for the translocation of the substrate across the membrane.</text>
</comment>
<feature type="transmembrane region" description="Helical" evidence="10">
    <location>
        <begin position="21"/>
        <end position="38"/>
    </location>
</feature>
<dbReference type="PANTHER" id="PTHR30614:SF20">
    <property type="entry name" value="GLUTAMINE TRANSPORT SYSTEM PERMEASE PROTEIN GLNP"/>
    <property type="match status" value="1"/>
</dbReference>
<dbReference type="InterPro" id="IPR010065">
    <property type="entry name" value="AA_ABC_transptr_permease_3TM"/>
</dbReference>
<dbReference type="Pfam" id="PF00528">
    <property type="entry name" value="BPD_transp_1"/>
    <property type="match status" value="1"/>
</dbReference>
<dbReference type="CDD" id="cd06261">
    <property type="entry name" value="TM_PBP2"/>
    <property type="match status" value="1"/>
</dbReference>
<dbReference type="PROSITE" id="PS50928">
    <property type="entry name" value="ABC_TM1"/>
    <property type="match status" value="1"/>
</dbReference>
<evidence type="ECO:0000256" key="3">
    <source>
        <dbReference type="ARBA" id="ARBA00010072"/>
    </source>
</evidence>
<dbReference type="NCBIfam" id="TIGR01726">
    <property type="entry name" value="HEQRo_perm_3TM"/>
    <property type="match status" value="1"/>
</dbReference>
<keyword evidence="6 10" id="KW-0812">Transmembrane</keyword>
<feature type="transmembrane region" description="Helical" evidence="10">
    <location>
        <begin position="121"/>
        <end position="138"/>
    </location>
</feature>
<name>A0ABS3AXG5_9BACT</name>
<evidence type="ECO:0000256" key="10">
    <source>
        <dbReference type="RuleBase" id="RU363032"/>
    </source>
</evidence>
<dbReference type="Gene3D" id="1.10.3720.10">
    <property type="entry name" value="MetI-like"/>
    <property type="match status" value="1"/>
</dbReference>
<evidence type="ECO:0000256" key="2">
    <source>
        <dbReference type="ARBA" id="ARBA00004429"/>
    </source>
</evidence>
<sequence>MHALALKNKGNPWQSFSRSPLFDIGQFLLLISLIFWFFNQSIQEMGYNWQWYQIPRYLYVWDDGEFVAGPLLHGLGVTLKISAISLVAAFTIGLLTALLRLSNSVPGKLVSRLYLEVSRNTPLLIQLFFLYFVMGPILDLDRFWAAVLALSLFEGAYASEIFRAGIVSVEKGQWEASHSLGLSYKHAYRFIVLPQAVRRILPPLTNQAISLIKDSALVSTIAVYDLTMEAQALISETFLTFELWFTVALMYLVITVSLSFLVTYLEKRMASPYRSDLSF</sequence>
<accession>A0ABS3AXG5</accession>
<evidence type="ECO:0000256" key="1">
    <source>
        <dbReference type="ARBA" id="ARBA00003159"/>
    </source>
</evidence>
<dbReference type="InterPro" id="IPR035906">
    <property type="entry name" value="MetI-like_sf"/>
</dbReference>
<evidence type="ECO:0000256" key="8">
    <source>
        <dbReference type="ARBA" id="ARBA00022989"/>
    </source>
</evidence>
<keyword evidence="13" id="KW-1185">Reference proteome</keyword>